<protein>
    <submittedName>
        <fullName evidence="1">DUF1403 family protein</fullName>
    </submittedName>
</protein>
<dbReference type="EMBL" id="JAWDID010000085">
    <property type="protein sequence ID" value="MDU0343775.1"/>
    <property type="molecule type" value="Genomic_DNA"/>
</dbReference>
<name>A0ABU3SG59_9HYPH</name>
<keyword evidence="2" id="KW-1185">Reference proteome</keyword>
<dbReference type="Proteomes" id="UP001254257">
    <property type="component" value="Unassembled WGS sequence"/>
</dbReference>
<organism evidence="1 2">
    <name type="scientific">Bosea rubneri</name>
    <dbReference type="NCBI Taxonomy" id="3075434"/>
    <lineage>
        <taxon>Bacteria</taxon>
        <taxon>Pseudomonadati</taxon>
        <taxon>Pseudomonadota</taxon>
        <taxon>Alphaproteobacteria</taxon>
        <taxon>Hyphomicrobiales</taxon>
        <taxon>Boseaceae</taxon>
        <taxon>Bosea</taxon>
    </lineage>
</organism>
<comment type="caution">
    <text evidence="1">The sequence shown here is derived from an EMBL/GenBank/DDBJ whole genome shotgun (WGS) entry which is preliminary data.</text>
</comment>
<evidence type="ECO:0000313" key="1">
    <source>
        <dbReference type="EMBL" id="MDU0343775.1"/>
    </source>
</evidence>
<reference evidence="1 2" key="1">
    <citation type="submission" date="2023-09" db="EMBL/GenBank/DDBJ databases">
        <title>Whole genome shotgun sequencing (WGS) of Bosea sp. ZW T0_25, isolated from stored onions (Allium cepa).</title>
        <authorList>
            <person name="Stoll D.A."/>
            <person name="Huch M."/>
        </authorList>
    </citation>
    <scope>NUCLEOTIDE SEQUENCE [LARGE SCALE GENOMIC DNA]</scope>
    <source>
        <strain evidence="1 2">ZW T0_25</strain>
    </source>
</reference>
<dbReference type="InterPro" id="IPR009843">
    <property type="entry name" value="DUF1403"/>
</dbReference>
<gene>
    <name evidence="1" type="ORF">RKE40_28170</name>
</gene>
<accession>A0ABU3SG59</accession>
<dbReference type="Pfam" id="PF07183">
    <property type="entry name" value="DUF1403"/>
    <property type="match status" value="1"/>
</dbReference>
<evidence type="ECO:0000313" key="2">
    <source>
        <dbReference type="Proteomes" id="UP001254257"/>
    </source>
</evidence>
<proteinExistence type="predicted"/>
<sequence>MLRTMPKPDSSAVRPAAPPLVPGWAIPRGQVASDAEAAFLAGAALTSLDNLVRAEPLWAGAWRQRLALKCAVAAVELAGRTEDEAELRDAWHLRAAHSDPGPAGNLLVAWRRLAGRAPRLSPEELRAVAGLLGLRWSEEFAALPERLDELARSAHPAPLVAAAIIAEVQQIRPEASLLGWWLADRVLAARLRWSLPVPLLMAQVPGPAFRAANGRGRVRAGDQGFERAVCVALALAAAEACRLAGEIAPPAARLIEVAPKLRAKGAGEVVQLLLADDAVSGTLQTRDLTRWGARRLFERLTALNAVRELSGRASFRLYGL</sequence>